<dbReference type="InterPro" id="IPR051325">
    <property type="entry name" value="Nudix_hydrolase_domain"/>
</dbReference>
<organism evidence="2 3">
    <name type="scientific">Rhodococcus sovatensis</name>
    <dbReference type="NCBI Taxonomy" id="1805840"/>
    <lineage>
        <taxon>Bacteria</taxon>
        <taxon>Bacillati</taxon>
        <taxon>Actinomycetota</taxon>
        <taxon>Actinomycetes</taxon>
        <taxon>Mycobacteriales</taxon>
        <taxon>Nocardiaceae</taxon>
        <taxon>Rhodococcus</taxon>
    </lineage>
</organism>
<dbReference type="SUPFAM" id="SSF55811">
    <property type="entry name" value="Nudix"/>
    <property type="match status" value="1"/>
</dbReference>
<feature type="domain" description="Nudix hydrolase" evidence="1">
    <location>
        <begin position="1"/>
        <end position="156"/>
    </location>
</feature>
<dbReference type="PROSITE" id="PS51462">
    <property type="entry name" value="NUDIX"/>
    <property type="match status" value="1"/>
</dbReference>
<dbReference type="InterPro" id="IPR015797">
    <property type="entry name" value="NUDIX_hydrolase-like_dom_sf"/>
</dbReference>
<protein>
    <submittedName>
        <fullName evidence="2">NUDIX domain-containing protein</fullName>
    </submittedName>
</protein>
<accession>A0ABZ2PKD7</accession>
<keyword evidence="3" id="KW-1185">Reference proteome</keyword>
<dbReference type="InterPro" id="IPR000086">
    <property type="entry name" value="NUDIX_hydrolase_dom"/>
</dbReference>
<dbReference type="Proteomes" id="UP001432000">
    <property type="component" value="Chromosome"/>
</dbReference>
<name>A0ABZ2PKD7_9NOCA</name>
<proteinExistence type="predicted"/>
<dbReference type="PANTHER" id="PTHR21340:SF7">
    <property type="entry name" value="NUDIX HYDROLASE DOMAIN-CONTAINING PROTEIN"/>
    <property type="match status" value="1"/>
</dbReference>
<reference evidence="2 3" key="1">
    <citation type="submission" date="2024-03" db="EMBL/GenBank/DDBJ databases">
        <title>Natural products discovery in diverse microorganisms through a two-stage MS feature dereplication strategy.</title>
        <authorList>
            <person name="Zhang R."/>
        </authorList>
    </citation>
    <scope>NUCLEOTIDE SEQUENCE [LARGE SCALE GENOMIC DNA]</scope>
    <source>
        <strain evidence="2 3">18930</strain>
    </source>
</reference>
<dbReference type="Gene3D" id="3.90.79.10">
    <property type="entry name" value="Nucleoside Triphosphate Pyrophosphohydrolase"/>
    <property type="match status" value="1"/>
</dbReference>
<gene>
    <name evidence="2" type="ORF">WDS16_20525</name>
</gene>
<dbReference type="EMBL" id="CP147846">
    <property type="protein sequence ID" value="WXG67598.1"/>
    <property type="molecule type" value="Genomic_DNA"/>
</dbReference>
<evidence type="ECO:0000313" key="3">
    <source>
        <dbReference type="Proteomes" id="UP001432000"/>
    </source>
</evidence>
<dbReference type="Pfam" id="PF00293">
    <property type="entry name" value="NUDIX"/>
    <property type="match status" value="1"/>
</dbReference>
<evidence type="ECO:0000259" key="1">
    <source>
        <dbReference type="PROSITE" id="PS51462"/>
    </source>
</evidence>
<dbReference type="PANTHER" id="PTHR21340">
    <property type="entry name" value="DIADENOSINE 5,5-P1,P4-TETRAPHOSPHATE PYROPHOSPHOHYDROLASE MUTT"/>
    <property type="match status" value="1"/>
</dbReference>
<sequence>MPKTSAGILPFRRRGDVGEVLIGHPGGPFWARKDDGAWSVIKGEYTDEDPLAAARREFREETGIEIPDGEAVELPKIVQKGGKVVTVFAVHTDVDAAGLDTAGFVSNTFETEWPPRSGRMQSFPEIDRIAWFSVAEARVKLLSAQTVVLDALPPIPGY</sequence>
<dbReference type="RefSeq" id="WP_338887258.1">
    <property type="nucleotide sequence ID" value="NZ_CP147846.1"/>
</dbReference>
<evidence type="ECO:0000313" key="2">
    <source>
        <dbReference type="EMBL" id="WXG67598.1"/>
    </source>
</evidence>
<dbReference type="CDD" id="cd04662">
    <property type="entry name" value="NUDIX_Hydrolase"/>
    <property type="match status" value="1"/>
</dbReference>